<name>A0A0C9Y6S8_9AGAM</name>
<gene>
    <name evidence="2" type="ORF">PISMIDRAFT_689323</name>
</gene>
<accession>A0A0C9Y6S8</accession>
<evidence type="ECO:0000313" key="2">
    <source>
        <dbReference type="EMBL" id="KIK12631.1"/>
    </source>
</evidence>
<reference evidence="3" key="2">
    <citation type="submission" date="2015-01" db="EMBL/GenBank/DDBJ databases">
        <title>Evolutionary Origins and Diversification of the Mycorrhizal Mutualists.</title>
        <authorList>
            <consortium name="DOE Joint Genome Institute"/>
            <consortium name="Mycorrhizal Genomics Consortium"/>
            <person name="Kohler A."/>
            <person name="Kuo A."/>
            <person name="Nagy L.G."/>
            <person name="Floudas D."/>
            <person name="Copeland A."/>
            <person name="Barry K.W."/>
            <person name="Cichocki N."/>
            <person name="Veneault-Fourrey C."/>
            <person name="LaButti K."/>
            <person name="Lindquist E.A."/>
            <person name="Lipzen A."/>
            <person name="Lundell T."/>
            <person name="Morin E."/>
            <person name="Murat C."/>
            <person name="Riley R."/>
            <person name="Ohm R."/>
            <person name="Sun H."/>
            <person name="Tunlid A."/>
            <person name="Henrissat B."/>
            <person name="Grigoriev I.V."/>
            <person name="Hibbett D.S."/>
            <person name="Martin F."/>
        </authorList>
    </citation>
    <scope>NUCLEOTIDE SEQUENCE [LARGE SCALE GENOMIC DNA]</scope>
    <source>
        <strain evidence="3">441</strain>
    </source>
</reference>
<protein>
    <submittedName>
        <fullName evidence="2">Uncharacterized protein</fullName>
    </submittedName>
</protein>
<dbReference type="AlphaFoldDB" id="A0A0C9Y6S8"/>
<dbReference type="EMBL" id="KN834064">
    <property type="protein sequence ID" value="KIK12631.1"/>
    <property type="molecule type" value="Genomic_DNA"/>
</dbReference>
<sequence length="61" mass="7276">MRKQMLYQGRRDQEPRRMLNTPAAGRTISPNNKNGNEDLGCLKWRAYQCQKYQTFRVVTAW</sequence>
<dbReference type="Proteomes" id="UP000054018">
    <property type="component" value="Unassembled WGS sequence"/>
</dbReference>
<proteinExistence type="predicted"/>
<keyword evidence="3" id="KW-1185">Reference proteome</keyword>
<organism evidence="2 3">
    <name type="scientific">Pisolithus microcarpus 441</name>
    <dbReference type="NCBI Taxonomy" id="765257"/>
    <lineage>
        <taxon>Eukaryota</taxon>
        <taxon>Fungi</taxon>
        <taxon>Dikarya</taxon>
        <taxon>Basidiomycota</taxon>
        <taxon>Agaricomycotina</taxon>
        <taxon>Agaricomycetes</taxon>
        <taxon>Agaricomycetidae</taxon>
        <taxon>Boletales</taxon>
        <taxon>Sclerodermatineae</taxon>
        <taxon>Pisolithaceae</taxon>
        <taxon>Pisolithus</taxon>
    </lineage>
</organism>
<reference evidence="2 3" key="1">
    <citation type="submission" date="2014-04" db="EMBL/GenBank/DDBJ databases">
        <authorList>
            <consortium name="DOE Joint Genome Institute"/>
            <person name="Kuo A."/>
            <person name="Kohler A."/>
            <person name="Costa M.D."/>
            <person name="Nagy L.G."/>
            <person name="Floudas D."/>
            <person name="Copeland A."/>
            <person name="Barry K.W."/>
            <person name="Cichocki N."/>
            <person name="Veneault-Fourrey C."/>
            <person name="LaButti K."/>
            <person name="Lindquist E.A."/>
            <person name="Lipzen A."/>
            <person name="Lundell T."/>
            <person name="Morin E."/>
            <person name="Murat C."/>
            <person name="Sun H."/>
            <person name="Tunlid A."/>
            <person name="Henrissat B."/>
            <person name="Grigoriev I.V."/>
            <person name="Hibbett D.S."/>
            <person name="Martin F."/>
            <person name="Nordberg H.P."/>
            <person name="Cantor M.N."/>
            <person name="Hua S.X."/>
        </authorList>
    </citation>
    <scope>NUCLEOTIDE SEQUENCE [LARGE SCALE GENOMIC DNA]</scope>
    <source>
        <strain evidence="2 3">441</strain>
    </source>
</reference>
<dbReference type="HOGENOM" id="CLU_2923557_0_0_1"/>
<feature type="region of interest" description="Disordered" evidence="1">
    <location>
        <begin position="1"/>
        <end position="32"/>
    </location>
</feature>
<evidence type="ECO:0000313" key="3">
    <source>
        <dbReference type="Proteomes" id="UP000054018"/>
    </source>
</evidence>
<evidence type="ECO:0000256" key="1">
    <source>
        <dbReference type="SAM" id="MobiDB-lite"/>
    </source>
</evidence>